<reference evidence="1 2" key="1">
    <citation type="journal article" date="2020" name="Nat. Commun.">
        <title>Donkey genomes provide new insights into domestication and selection for coat color.</title>
        <authorList>
            <person name="Wang"/>
            <person name="C."/>
            <person name="Li"/>
            <person name="H."/>
            <person name="Guo"/>
            <person name="Y."/>
            <person name="Huang"/>
            <person name="J."/>
            <person name="Sun"/>
            <person name="Y."/>
            <person name="Min"/>
            <person name="J."/>
            <person name="Wang"/>
            <person name="J."/>
            <person name="Fang"/>
            <person name="X."/>
            <person name="Zhao"/>
            <person name="Z."/>
            <person name="Wang"/>
            <person name="S."/>
            <person name="Zhang"/>
            <person name="Y."/>
            <person name="Liu"/>
            <person name="Q."/>
            <person name="Jiang"/>
            <person name="Q."/>
            <person name="Wang"/>
            <person name="X."/>
            <person name="Guo"/>
            <person name="Y."/>
            <person name="Yang"/>
            <person name="C."/>
            <person name="Wang"/>
            <person name="Y."/>
            <person name="Tian"/>
            <person name="F."/>
            <person name="Zhuang"/>
            <person name="G."/>
            <person name="Fan"/>
            <person name="Y."/>
            <person name="Gao"/>
            <person name="Q."/>
            <person name="Li"/>
            <person name="Y."/>
            <person name="Ju"/>
            <person name="Z."/>
            <person name="Li"/>
            <person name="J."/>
            <person name="Li"/>
            <person name="R."/>
            <person name="Hou"/>
            <person name="M."/>
            <person name="Yang"/>
            <person name="G."/>
            <person name="Liu"/>
            <person name="G."/>
            <person name="Liu"/>
            <person name="W."/>
            <person name="Guo"/>
            <person name="J."/>
            <person name="Pan"/>
            <person name="S."/>
            <person name="Fan"/>
            <person name="G."/>
            <person name="Zhang"/>
            <person name="W."/>
            <person name="Zhang"/>
            <person name="R."/>
            <person name="Yu"/>
            <person name="J."/>
            <person name="Zhang"/>
            <person name="X."/>
            <person name="Yin"/>
            <person name="Q."/>
            <person name="Ji"/>
            <person name="C."/>
            <person name="Jin"/>
            <person name="Y."/>
            <person name="Yue"/>
            <person name="G."/>
            <person name="Liu"/>
            <person name="M."/>
            <person name="Xu"/>
            <person name="J."/>
            <person name="Liu"/>
            <person name="S."/>
            <person name="Jordana"/>
            <person name="J."/>
            <person name="Noce"/>
            <person name="A."/>
            <person name="Amills"/>
            <person name="M."/>
            <person name="Wu"/>
            <person name="D.D."/>
            <person name="Li"/>
            <person name="S."/>
            <person name="Zhou"/>
            <person name="X. and Zhong"/>
            <person name="J."/>
        </authorList>
    </citation>
    <scope>NUCLEOTIDE SEQUENCE [LARGE SCALE GENOMIC DNA]</scope>
</reference>
<dbReference type="Ensembl" id="ENSEAST00005020167.2">
    <property type="protein sequence ID" value="ENSEASP00005018586.2"/>
    <property type="gene ID" value="ENSEASG00005012812.2"/>
</dbReference>
<accession>A0A8C4PND3</accession>
<reference evidence="1" key="2">
    <citation type="submission" date="2025-08" db="UniProtKB">
        <authorList>
            <consortium name="Ensembl"/>
        </authorList>
    </citation>
    <scope>IDENTIFICATION</scope>
</reference>
<dbReference type="InterPro" id="IPR029006">
    <property type="entry name" value="ADF-H/Gelsolin-like_dom_sf"/>
</dbReference>
<proteinExistence type="predicted"/>
<dbReference type="GeneTree" id="ENSGT00390000008920"/>
<reference evidence="1" key="3">
    <citation type="submission" date="2025-09" db="UniProtKB">
        <authorList>
            <consortium name="Ensembl"/>
        </authorList>
    </citation>
    <scope>IDENTIFICATION</scope>
</reference>
<keyword evidence="2" id="KW-1185">Reference proteome</keyword>
<sequence length="90" mass="10167">MSDSLVVCEVDPELKEKLRKFRFRKETDNAAIIKHLSRGTKNGVAGKTAQVCGLQLQVRARGRPRVLPLVFHLLQPRGLQARTTDDVCRE</sequence>
<dbReference type="AlphaFoldDB" id="A0A8C4PND3"/>
<name>A0A8C4PND3_EQUAS</name>
<organism evidence="1 2">
    <name type="scientific">Equus asinus</name>
    <name type="common">Donkey</name>
    <name type="synonym">Equus africanus asinus</name>
    <dbReference type="NCBI Taxonomy" id="9793"/>
    <lineage>
        <taxon>Eukaryota</taxon>
        <taxon>Metazoa</taxon>
        <taxon>Chordata</taxon>
        <taxon>Craniata</taxon>
        <taxon>Vertebrata</taxon>
        <taxon>Euteleostomi</taxon>
        <taxon>Mammalia</taxon>
        <taxon>Eutheria</taxon>
        <taxon>Laurasiatheria</taxon>
        <taxon>Perissodactyla</taxon>
        <taxon>Equidae</taxon>
        <taxon>Equus</taxon>
    </lineage>
</organism>
<dbReference type="Proteomes" id="UP000694387">
    <property type="component" value="Chromosome 26"/>
</dbReference>
<evidence type="ECO:0000313" key="2">
    <source>
        <dbReference type="Proteomes" id="UP000694387"/>
    </source>
</evidence>
<gene>
    <name evidence="1" type="primary">GMFG</name>
</gene>
<dbReference type="Gene3D" id="3.40.20.10">
    <property type="entry name" value="Severin"/>
    <property type="match status" value="1"/>
</dbReference>
<evidence type="ECO:0000313" key="1">
    <source>
        <dbReference type="Ensembl" id="ENSEASP00005018586.2"/>
    </source>
</evidence>
<protein>
    <submittedName>
        <fullName evidence="1">Glia maturation factor gamma</fullName>
    </submittedName>
</protein>